<gene>
    <name evidence="1" type="ORF">FCALED_LOCUS6946</name>
</gene>
<sequence>MNKEDFKECGFKTGPSMRLVNVVKELNNQKSSVANIKSGWEELCEELREELLNEPREELLNELREELLNELRKELREEFRNLCDILYKNPRR</sequence>
<dbReference type="EMBL" id="CAJVPQ010001747">
    <property type="protein sequence ID" value="CAG8567954.1"/>
    <property type="molecule type" value="Genomic_DNA"/>
</dbReference>
<keyword evidence="2" id="KW-1185">Reference proteome</keyword>
<dbReference type="AlphaFoldDB" id="A0A9N9BGM0"/>
<reference evidence="1" key="1">
    <citation type="submission" date="2021-06" db="EMBL/GenBank/DDBJ databases">
        <authorList>
            <person name="Kallberg Y."/>
            <person name="Tangrot J."/>
            <person name="Rosling A."/>
        </authorList>
    </citation>
    <scope>NUCLEOTIDE SEQUENCE</scope>
    <source>
        <strain evidence="1">UK204</strain>
    </source>
</reference>
<dbReference type="OrthoDB" id="10570652at2759"/>
<accession>A0A9N9BGM0</accession>
<proteinExistence type="predicted"/>
<evidence type="ECO:0000313" key="1">
    <source>
        <dbReference type="EMBL" id="CAG8567954.1"/>
    </source>
</evidence>
<name>A0A9N9BGM0_9GLOM</name>
<protein>
    <submittedName>
        <fullName evidence="1">9731_t:CDS:1</fullName>
    </submittedName>
</protein>
<comment type="caution">
    <text evidence="1">The sequence shown here is derived from an EMBL/GenBank/DDBJ whole genome shotgun (WGS) entry which is preliminary data.</text>
</comment>
<dbReference type="Proteomes" id="UP000789570">
    <property type="component" value="Unassembled WGS sequence"/>
</dbReference>
<organism evidence="1 2">
    <name type="scientific">Funneliformis caledonium</name>
    <dbReference type="NCBI Taxonomy" id="1117310"/>
    <lineage>
        <taxon>Eukaryota</taxon>
        <taxon>Fungi</taxon>
        <taxon>Fungi incertae sedis</taxon>
        <taxon>Mucoromycota</taxon>
        <taxon>Glomeromycotina</taxon>
        <taxon>Glomeromycetes</taxon>
        <taxon>Glomerales</taxon>
        <taxon>Glomeraceae</taxon>
        <taxon>Funneliformis</taxon>
    </lineage>
</organism>
<evidence type="ECO:0000313" key="2">
    <source>
        <dbReference type="Proteomes" id="UP000789570"/>
    </source>
</evidence>